<accession>A0A0E9U200</accession>
<name>A0A0E9U200_ANGAN</name>
<proteinExistence type="predicted"/>
<dbReference type="AlphaFoldDB" id="A0A0E9U200"/>
<sequence>MCVRESIPAVTSQYHVYDGTKSVLFYFLLLMDVQSFFVWRLCEEE</sequence>
<dbReference type="EMBL" id="GBXM01049569">
    <property type="protein sequence ID" value="JAH59008.1"/>
    <property type="molecule type" value="Transcribed_RNA"/>
</dbReference>
<reference evidence="1" key="2">
    <citation type="journal article" date="2015" name="Fish Shellfish Immunol.">
        <title>Early steps in the European eel (Anguilla anguilla)-Vibrio vulnificus interaction in the gills: Role of the RtxA13 toxin.</title>
        <authorList>
            <person name="Callol A."/>
            <person name="Pajuelo D."/>
            <person name="Ebbesson L."/>
            <person name="Teles M."/>
            <person name="MacKenzie S."/>
            <person name="Amaro C."/>
        </authorList>
    </citation>
    <scope>NUCLEOTIDE SEQUENCE</scope>
</reference>
<evidence type="ECO:0000313" key="1">
    <source>
        <dbReference type="EMBL" id="JAH59008.1"/>
    </source>
</evidence>
<protein>
    <submittedName>
        <fullName evidence="1">Uncharacterized protein</fullName>
    </submittedName>
</protein>
<dbReference type="EMBL" id="GBXM01043985">
    <property type="protein sequence ID" value="JAH64592.1"/>
    <property type="molecule type" value="Transcribed_RNA"/>
</dbReference>
<organism evidence="1">
    <name type="scientific">Anguilla anguilla</name>
    <name type="common">European freshwater eel</name>
    <name type="synonym">Muraena anguilla</name>
    <dbReference type="NCBI Taxonomy" id="7936"/>
    <lineage>
        <taxon>Eukaryota</taxon>
        <taxon>Metazoa</taxon>
        <taxon>Chordata</taxon>
        <taxon>Craniata</taxon>
        <taxon>Vertebrata</taxon>
        <taxon>Euteleostomi</taxon>
        <taxon>Actinopterygii</taxon>
        <taxon>Neopterygii</taxon>
        <taxon>Teleostei</taxon>
        <taxon>Anguilliformes</taxon>
        <taxon>Anguillidae</taxon>
        <taxon>Anguilla</taxon>
    </lineage>
</organism>
<reference evidence="1" key="1">
    <citation type="submission" date="2014-11" db="EMBL/GenBank/DDBJ databases">
        <authorList>
            <person name="Amaro Gonzalez C."/>
        </authorList>
    </citation>
    <scope>NUCLEOTIDE SEQUENCE</scope>
</reference>